<reference evidence="3" key="1">
    <citation type="submission" date="2014-06" db="EMBL/GenBank/DDBJ databases">
        <authorList>
            <person name="Winans N.J."/>
            <person name="Newell P.D."/>
            <person name="Douglas A.E."/>
        </authorList>
    </citation>
    <scope>NUCLEOTIDE SEQUENCE [LARGE SCALE GENOMIC DNA]</scope>
    <source>
        <strain evidence="3">DmL_052</strain>
    </source>
</reference>
<gene>
    <name evidence="2" type="ORF">HK18_04325</name>
</gene>
<accession>A0A251ZWV5</accession>
<dbReference type="EMBL" id="JOPB01000002">
    <property type="protein sequence ID" value="OUI79132.1"/>
    <property type="molecule type" value="Genomic_DNA"/>
</dbReference>
<proteinExistence type="predicted"/>
<feature type="signal peptide" evidence="1">
    <location>
        <begin position="1"/>
        <end position="31"/>
    </location>
</feature>
<name>A0A251ZWV5_9PROT</name>
<keyword evidence="1" id="KW-0732">Signal</keyword>
<evidence type="ECO:0008006" key="4">
    <source>
        <dbReference type="Google" id="ProtNLM"/>
    </source>
</evidence>
<dbReference type="Proteomes" id="UP000194946">
    <property type="component" value="Unassembled WGS sequence"/>
</dbReference>
<organism evidence="2 3">
    <name type="scientific">Commensalibacter intestini</name>
    <dbReference type="NCBI Taxonomy" id="479936"/>
    <lineage>
        <taxon>Bacteria</taxon>
        <taxon>Pseudomonadati</taxon>
        <taxon>Pseudomonadota</taxon>
        <taxon>Alphaproteobacteria</taxon>
        <taxon>Acetobacterales</taxon>
        <taxon>Acetobacteraceae</taxon>
    </lineage>
</organism>
<comment type="caution">
    <text evidence="2">The sequence shown here is derived from an EMBL/GenBank/DDBJ whole genome shotgun (WGS) entry which is preliminary data.</text>
</comment>
<evidence type="ECO:0000313" key="3">
    <source>
        <dbReference type="Proteomes" id="UP000194946"/>
    </source>
</evidence>
<dbReference type="InterPro" id="IPR006311">
    <property type="entry name" value="TAT_signal"/>
</dbReference>
<evidence type="ECO:0000256" key="1">
    <source>
        <dbReference type="SAM" id="SignalP"/>
    </source>
</evidence>
<evidence type="ECO:0000313" key="2">
    <source>
        <dbReference type="EMBL" id="OUI79132.1"/>
    </source>
</evidence>
<dbReference type="AlphaFoldDB" id="A0A251ZWV5"/>
<sequence length="358" mass="39048">MPSSVTKRQFLRLLSLAGASITTGALSAAHADETLAIKPIQTRKDDEDFSFLVGGPEKSALGEWATQFSSSFATSLQETAPLPVKYTTGYDGVTGANLFDTRTSPDGNTALVTSGSAFIASMAGDKRVHFDCERWIPILTGLSPSVTIARQPFHNSIPDLLKNRSMKVAVTSVIGRELPTLLGIELLKINTIPVDGFTDYPTAINALKKGDVDALQLSTHESVAQIPELLKDGLHVFFSLDNSTTYGPRFSDLYNQFRHYKTANTLFDAWNAIALASRMSVAIMLPMLTPSALVSKWKLHTSKILQDSSIINMAKQNDTTLQENPVCNDTMSKICPSIITTMALQRWLSAKSSKWSNN</sequence>
<feature type="chain" id="PRO_5011700256" description="SsuA/THI5-like domain-containing protein" evidence="1">
    <location>
        <begin position="32"/>
        <end position="358"/>
    </location>
</feature>
<protein>
    <recommendedName>
        <fullName evidence="4">SsuA/THI5-like domain-containing protein</fullName>
    </recommendedName>
</protein>
<dbReference type="PROSITE" id="PS51318">
    <property type="entry name" value="TAT"/>
    <property type="match status" value="1"/>
</dbReference>
<dbReference type="RefSeq" id="WP_008854107.1">
    <property type="nucleotide sequence ID" value="NZ_JOPB01000002.1"/>
</dbReference>
<keyword evidence="3" id="KW-1185">Reference proteome</keyword>